<dbReference type="InterPro" id="IPR016161">
    <property type="entry name" value="Ald_DH/histidinol_DH"/>
</dbReference>
<dbReference type="InterPro" id="IPR015590">
    <property type="entry name" value="Aldehyde_DH_dom"/>
</dbReference>
<reference evidence="5 6" key="1">
    <citation type="submission" date="2024-03" db="EMBL/GenBank/DDBJ databases">
        <title>The Acrasis kona genome and developmental transcriptomes reveal deep origins of eukaryotic multicellular pathways.</title>
        <authorList>
            <person name="Sheikh S."/>
            <person name="Fu C.-J."/>
            <person name="Brown M.W."/>
            <person name="Baldauf S.L."/>
        </authorList>
    </citation>
    <scope>NUCLEOTIDE SEQUENCE [LARGE SCALE GENOMIC DNA]</scope>
    <source>
        <strain evidence="5 6">ATCC MYA-3509</strain>
    </source>
</reference>
<dbReference type="FunFam" id="3.40.605.10:FF:000007">
    <property type="entry name" value="NAD/NADP-dependent betaine aldehyde dehydrogenase"/>
    <property type="match status" value="1"/>
</dbReference>
<name>A0AAW2YI07_9EUKA</name>
<organism evidence="5 6">
    <name type="scientific">Acrasis kona</name>
    <dbReference type="NCBI Taxonomy" id="1008807"/>
    <lineage>
        <taxon>Eukaryota</taxon>
        <taxon>Discoba</taxon>
        <taxon>Heterolobosea</taxon>
        <taxon>Tetramitia</taxon>
        <taxon>Eutetramitia</taxon>
        <taxon>Acrasidae</taxon>
        <taxon>Acrasis</taxon>
    </lineage>
</organism>
<dbReference type="CDD" id="cd07093">
    <property type="entry name" value="ALDH_F8_HMSADH"/>
    <property type="match status" value="1"/>
</dbReference>
<dbReference type="InterPro" id="IPR016162">
    <property type="entry name" value="Ald_DH_N"/>
</dbReference>
<dbReference type="GO" id="GO:0016620">
    <property type="term" value="F:oxidoreductase activity, acting on the aldehyde or oxo group of donors, NAD or NADP as acceptor"/>
    <property type="evidence" value="ECO:0007669"/>
    <property type="project" value="InterPro"/>
</dbReference>
<dbReference type="SUPFAM" id="SSF53720">
    <property type="entry name" value="ALDH-like"/>
    <property type="match status" value="1"/>
</dbReference>
<evidence type="ECO:0000256" key="1">
    <source>
        <dbReference type="ARBA" id="ARBA00009986"/>
    </source>
</evidence>
<accession>A0AAW2YI07</accession>
<dbReference type="AlphaFoldDB" id="A0AAW2YI07"/>
<dbReference type="EMBL" id="JAOPGA020000108">
    <property type="protein sequence ID" value="KAL0476822.1"/>
    <property type="molecule type" value="Genomic_DNA"/>
</dbReference>
<protein>
    <submittedName>
        <fullName evidence="5">2-aminomuconic 6-semialdehyde dehydrogenase</fullName>
    </submittedName>
</protein>
<dbReference type="FunFam" id="3.40.309.10:FF:000012">
    <property type="entry name" value="Betaine aldehyde dehydrogenase"/>
    <property type="match status" value="1"/>
</dbReference>
<gene>
    <name evidence="5" type="ORF">AKO1_005657</name>
</gene>
<dbReference type="Gene3D" id="3.40.605.10">
    <property type="entry name" value="Aldehyde Dehydrogenase, Chain A, domain 1"/>
    <property type="match status" value="1"/>
</dbReference>
<evidence type="ECO:0000256" key="2">
    <source>
        <dbReference type="ARBA" id="ARBA00023002"/>
    </source>
</evidence>
<keyword evidence="6" id="KW-1185">Reference proteome</keyword>
<keyword evidence="2" id="KW-0560">Oxidoreductase</keyword>
<evidence type="ECO:0000259" key="4">
    <source>
        <dbReference type="Pfam" id="PF00171"/>
    </source>
</evidence>
<sequence>MENIPANLPDSIDKLPENLDENIKVVRNYINGEWCHSNTGKYIVNNKPATGKVLSYIPRSDKHDVDRAIEAARVANKNKVWSGLPEEARASFLDKIADKIQERFEEAAQLESQDCGKPITTARSIDIDRAVKNFRFFAGAIRHQETGCHTLGTTAINYTVRRPIGVAVLITPWNLPLYLLSWKVAPALACGNCVVIKPSELTPMTANLLMEVVHELMLPPGVVNLVHGYGSEVGSALVSHQHVHLVSFTGGTKTGQHVNTLAANSFKKISLELGGKNSMIVFNDCDVEKAVQVAKRAGWANTGQVCLCCSRMLVQEDIYDRFVQLLTTQLQSMKIGDVSDSSTELGSLISQSHRAKVEYYVELSKTEGGKILHGGKRPAHLENTEFESGAFLEPTLIGELSPSSRTSTEEIFGPVVVIHRFKTEEEALEIANGVRYGLCSSVFTNDLKRAHRFSDELECGMVWVNTWLLRDLRVPFGGTKESGLGREGGKYSLEFYSEDKNVCISL</sequence>
<keyword evidence="3" id="KW-0520">NAD</keyword>
<dbReference type="InterPro" id="IPR016163">
    <property type="entry name" value="Ald_DH_C"/>
</dbReference>
<feature type="domain" description="Aldehyde dehydrogenase" evidence="4">
    <location>
        <begin position="34"/>
        <end position="502"/>
    </location>
</feature>
<dbReference type="Gene3D" id="3.40.309.10">
    <property type="entry name" value="Aldehyde Dehydrogenase, Chain A, domain 2"/>
    <property type="match status" value="1"/>
</dbReference>
<evidence type="ECO:0000313" key="5">
    <source>
        <dbReference type="EMBL" id="KAL0476822.1"/>
    </source>
</evidence>
<dbReference type="Proteomes" id="UP001431209">
    <property type="component" value="Unassembled WGS sequence"/>
</dbReference>
<evidence type="ECO:0000313" key="6">
    <source>
        <dbReference type="Proteomes" id="UP001431209"/>
    </source>
</evidence>
<dbReference type="PANTHER" id="PTHR43720:SF2">
    <property type="entry name" value="2-AMINOMUCONIC SEMIALDEHYDE DEHYDROGENASE"/>
    <property type="match status" value="1"/>
</dbReference>
<evidence type="ECO:0000256" key="3">
    <source>
        <dbReference type="ARBA" id="ARBA00023027"/>
    </source>
</evidence>
<proteinExistence type="inferred from homology"/>
<comment type="similarity">
    <text evidence="1">Belongs to the aldehyde dehydrogenase family.</text>
</comment>
<comment type="caution">
    <text evidence="5">The sequence shown here is derived from an EMBL/GenBank/DDBJ whole genome shotgun (WGS) entry which is preliminary data.</text>
</comment>
<dbReference type="Pfam" id="PF00171">
    <property type="entry name" value="Aldedh"/>
    <property type="match status" value="1"/>
</dbReference>
<dbReference type="PANTHER" id="PTHR43720">
    <property type="entry name" value="2-AMINOMUCONIC SEMIALDEHYDE DEHYDROGENASE"/>
    <property type="match status" value="1"/>
</dbReference>